<evidence type="ECO:0000256" key="2">
    <source>
        <dbReference type="ARBA" id="ARBA00023125"/>
    </source>
</evidence>
<dbReference type="InterPro" id="IPR001647">
    <property type="entry name" value="HTH_TetR"/>
</dbReference>
<comment type="caution">
    <text evidence="6">The sequence shown here is derived from an EMBL/GenBank/DDBJ whole genome shotgun (WGS) entry which is preliminary data.</text>
</comment>
<dbReference type="PROSITE" id="PS50977">
    <property type="entry name" value="HTH_TETR_2"/>
    <property type="match status" value="1"/>
</dbReference>
<evidence type="ECO:0000256" key="3">
    <source>
        <dbReference type="ARBA" id="ARBA00023163"/>
    </source>
</evidence>
<dbReference type="EMBL" id="JBAPLV010000014">
    <property type="protein sequence ID" value="MEI4279550.1"/>
    <property type="molecule type" value="Genomic_DNA"/>
</dbReference>
<evidence type="ECO:0000259" key="5">
    <source>
        <dbReference type="PROSITE" id="PS50977"/>
    </source>
</evidence>
<dbReference type="Proteomes" id="UP001373496">
    <property type="component" value="Unassembled WGS sequence"/>
</dbReference>
<dbReference type="Gene3D" id="1.10.357.10">
    <property type="entry name" value="Tetracycline Repressor, domain 2"/>
    <property type="match status" value="1"/>
</dbReference>
<evidence type="ECO:0000313" key="6">
    <source>
        <dbReference type="EMBL" id="MEI4279550.1"/>
    </source>
</evidence>
<accession>A0ABU8E7N3</accession>
<feature type="DNA-binding region" description="H-T-H motif" evidence="4">
    <location>
        <begin position="30"/>
        <end position="49"/>
    </location>
</feature>
<proteinExistence type="predicted"/>
<dbReference type="PANTHER" id="PTHR30055:SF148">
    <property type="entry name" value="TETR-FAMILY TRANSCRIPTIONAL REGULATOR"/>
    <property type="match status" value="1"/>
</dbReference>
<dbReference type="InterPro" id="IPR009057">
    <property type="entry name" value="Homeodomain-like_sf"/>
</dbReference>
<dbReference type="SUPFAM" id="SSF46689">
    <property type="entry name" value="Homeodomain-like"/>
    <property type="match status" value="1"/>
</dbReference>
<gene>
    <name evidence="6" type="ORF">UXQ13_13850</name>
</gene>
<dbReference type="RefSeq" id="WP_225233602.1">
    <property type="nucleotide sequence ID" value="NZ_JBAPLV010000014.1"/>
</dbReference>
<keyword evidence="1" id="KW-0805">Transcription regulation</keyword>
<dbReference type="Gene3D" id="1.10.10.60">
    <property type="entry name" value="Homeodomain-like"/>
    <property type="match status" value="1"/>
</dbReference>
<protein>
    <submittedName>
        <fullName evidence="6">TetR-like C-terminal domain-containing protein</fullName>
    </submittedName>
</protein>
<evidence type="ECO:0000313" key="7">
    <source>
        <dbReference type="Proteomes" id="UP001373496"/>
    </source>
</evidence>
<sequence length="190" mass="20397">MARPRDPEIDRAVARACFALLAEEGRAGLTRERIARRAGVSLPALTRRYATVEDVLLAALRAEPEPRPLPPVSSLREFLVATLHRTAAGLAEPGVRRASTELLAAAAGDTRIGEAFGDALADVRAEGHRWVEDARQRGEVRADLDADTVLDLVAGAAYYPLLWRGELLAEDHVADVVELLLAGAAPRPAT</sequence>
<dbReference type="PANTHER" id="PTHR30055">
    <property type="entry name" value="HTH-TYPE TRANSCRIPTIONAL REGULATOR RUTR"/>
    <property type="match status" value="1"/>
</dbReference>
<keyword evidence="2 4" id="KW-0238">DNA-binding</keyword>
<dbReference type="InterPro" id="IPR036271">
    <property type="entry name" value="Tet_transcr_reg_TetR-rel_C_sf"/>
</dbReference>
<keyword evidence="3" id="KW-0804">Transcription</keyword>
<keyword evidence="7" id="KW-1185">Reference proteome</keyword>
<dbReference type="SUPFAM" id="SSF48498">
    <property type="entry name" value="Tetracyclin repressor-like, C-terminal domain"/>
    <property type="match status" value="1"/>
</dbReference>
<organism evidence="6 7">
    <name type="scientific">Klenkia terrae</name>
    <dbReference type="NCBI Taxonomy" id="1052259"/>
    <lineage>
        <taxon>Bacteria</taxon>
        <taxon>Bacillati</taxon>
        <taxon>Actinomycetota</taxon>
        <taxon>Actinomycetes</taxon>
        <taxon>Geodermatophilales</taxon>
        <taxon>Geodermatophilaceae</taxon>
        <taxon>Klenkia</taxon>
    </lineage>
</organism>
<evidence type="ECO:0000256" key="4">
    <source>
        <dbReference type="PROSITE-ProRule" id="PRU00335"/>
    </source>
</evidence>
<reference evidence="6 7" key="1">
    <citation type="submission" date="2024-03" db="EMBL/GenBank/DDBJ databases">
        <title>Draft genome sequence of Klenkia terrae.</title>
        <authorList>
            <person name="Duangmal K."/>
            <person name="Chantavorakit T."/>
        </authorList>
    </citation>
    <scope>NUCLEOTIDE SEQUENCE [LARGE SCALE GENOMIC DNA]</scope>
    <source>
        <strain evidence="6 7">JCM 17786</strain>
    </source>
</reference>
<evidence type="ECO:0000256" key="1">
    <source>
        <dbReference type="ARBA" id="ARBA00023015"/>
    </source>
</evidence>
<feature type="domain" description="HTH tetR-type" evidence="5">
    <location>
        <begin position="7"/>
        <end position="67"/>
    </location>
</feature>
<name>A0ABU8E7N3_9ACTN</name>
<dbReference type="InterPro" id="IPR050109">
    <property type="entry name" value="HTH-type_TetR-like_transc_reg"/>
</dbReference>
<dbReference type="Pfam" id="PF16859">
    <property type="entry name" value="TetR_C_11"/>
    <property type="match status" value="1"/>
</dbReference>
<dbReference type="InterPro" id="IPR011075">
    <property type="entry name" value="TetR_C"/>
</dbReference>